<dbReference type="EC" id="2.1.1.77" evidence="3"/>
<dbReference type="PANTHER" id="PTHR11579">
    <property type="entry name" value="PROTEIN-L-ISOASPARTATE O-METHYLTRANSFERASE"/>
    <property type="match status" value="1"/>
</dbReference>
<dbReference type="CDD" id="cd02440">
    <property type="entry name" value="AdoMet_MTases"/>
    <property type="match status" value="1"/>
</dbReference>
<evidence type="ECO:0000313" key="13">
    <source>
        <dbReference type="EMBL" id="SFE54371.1"/>
    </source>
</evidence>
<keyword evidence="6 13" id="KW-0489">Methyltransferase</keyword>
<reference evidence="14" key="1">
    <citation type="submission" date="2016-10" db="EMBL/GenBank/DDBJ databases">
        <authorList>
            <person name="Varghese N."/>
            <person name="Submissions S."/>
        </authorList>
    </citation>
    <scope>NUCLEOTIDE SEQUENCE [LARGE SCALE GENOMIC DNA]</scope>
    <source>
        <strain evidence="14">DSM 45004</strain>
    </source>
</reference>
<dbReference type="Proteomes" id="UP000198716">
    <property type="component" value="Unassembled WGS sequence"/>
</dbReference>
<protein>
    <recommendedName>
        <fullName evidence="4">Protein-L-isoaspartate O-methyltransferase</fullName>
        <ecNumber evidence="3">2.1.1.77</ecNumber>
    </recommendedName>
    <alternativeName>
        <fullName evidence="11">L-isoaspartyl protein carboxyl methyltransferase</fullName>
    </alternativeName>
    <alternativeName>
        <fullName evidence="9">Protein L-isoaspartyl methyltransferase</fullName>
    </alternativeName>
    <alternativeName>
        <fullName evidence="10">Protein-beta-aspartate methyltransferase</fullName>
    </alternativeName>
</protein>
<keyword evidence="8" id="KW-0949">S-adenosyl-L-methionine</keyword>
<accession>A0A1I2BDX9</accession>
<keyword evidence="14" id="KW-1185">Reference proteome</keyword>
<gene>
    <name evidence="13" type="ORF">SAMN04487819_11654</name>
</gene>
<keyword evidence="5" id="KW-0963">Cytoplasm</keyword>
<dbReference type="InterPro" id="IPR029063">
    <property type="entry name" value="SAM-dependent_MTases_sf"/>
</dbReference>
<evidence type="ECO:0000256" key="10">
    <source>
        <dbReference type="ARBA" id="ARBA00031323"/>
    </source>
</evidence>
<evidence type="ECO:0000256" key="1">
    <source>
        <dbReference type="ARBA" id="ARBA00004496"/>
    </source>
</evidence>
<organism evidence="13 14">
    <name type="scientific">Actinopolyspora alba</name>
    <dbReference type="NCBI Taxonomy" id="673379"/>
    <lineage>
        <taxon>Bacteria</taxon>
        <taxon>Bacillati</taxon>
        <taxon>Actinomycetota</taxon>
        <taxon>Actinomycetes</taxon>
        <taxon>Actinopolysporales</taxon>
        <taxon>Actinopolysporaceae</taxon>
        <taxon>Actinopolyspora</taxon>
        <taxon>Actinopolyspora alba group</taxon>
    </lineage>
</organism>
<dbReference type="GO" id="GO:0005737">
    <property type="term" value="C:cytoplasm"/>
    <property type="evidence" value="ECO:0007669"/>
    <property type="project" value="UniProtKB-SubCell"/>
</dbReference>
<evidence type="ECO:0000256" key="11">
    <source>
        <dbReference type="ARBA" id="ARBA00031350"/>
    </source>
</evidence>
<dbReference type="Gene3D" id="3.40.50.150">
    <property type="entry name" value="Vaccinia Virus protein VP39"/>
    <property type="match status" value="1"/>
</dbReference>
<dbReference type="InterPro" id="IPR000682">
    <property type="entry name" value="PCMT"/>
</dbReference>
<evidence type="ECO:0000256" key="12">
    <source>
        <dbReference type="SAM" id="MobiDB-lite"/>
    </source>
</evidence>
<evidence type="ECO:0000256" key="3">
    <source>
        <dbReference type="ARBA" id="ARBA00011890"/>
    </source>
</evidence>
<evidence type="ECO:0000256" key="7">
    <source>
        <dbReference type="ARBA" id="ARBA00022679"/>
    </source>
</evidence>
<evidence type="ECO:0000256" key="4">
    <source>
        <dbReference type="ARBA" id="ARBA00013346"/>
    </source>
</evidence>
<dbReference type="EMBL" id="FOMZ01000016">
    <property type="protein sequence ID" value="SFE54371.1"/>
    <property type="molecule type" value="Genomic_DNA"/>
</dbReference>
<evidence type="ECO:0000256" key="5">
    <source>
        <dbReference type="ARBA" id="ARBA00022490"/>
    </source>
</evidence>
<dbReference type="SUPFAM" id="SSF53335">
    <property type="entry name" value="S-adenosyl-L-methionine-dependent methyltransferases"/>
    <property type="match status" value="1"/>
</dbReference>
<dbReference type="GO" id="GO:0004719">
    <property type="term" value="F:protein-L-isoaspartate (D-aspartate) O-methyltransferase activity"/>
    <property type="evidence" value="ECO:0007669"/>
    <property type="project" value="UniProtKB-EC"/>
</dbReference>
<proteinExistence type="inferred from homology"/>
<dbReference type="PANTHER" id="PTHR11579:SF0">
    <property type="entry name" value="PROTEIN-L-ISOASPARTATE(D-ASPARTATE) O-METHYLTRANSFERASE"/>
    <property type="match status" value="1"/>
</dbReference>
<comment type="similarity">
    <text evidence="2">Belongs to the methyltransferase superfamily. L-isoaspartyl/D-aspartyl protein methyltransferase family.</text>
</comment>
<evidence type="ECO:0000256" key="6">
    <source>
        <dbReference type="ARBA" id="ARBA00022603"/>
    </source>
</evidence>
<evidence type="ECO:0000313" key="14">
    <source>
        <dbReference type="Proteomes" id="UP000198716"/>
    </source>
</evidence>
<sequence length="383" mass="41673">MSLREDAWTDLARRLADRLEADGALHTPAWKSAVAATPRHELVPTFYRQTPEHYEWESVDTATPEGLDAAYSPTTLVTSLDERDHPLSSSTKPDLIVSMLELLDVHDQHRVLAVGTGSGYTTALLCHRLGDRNVCSVDIDPALVEAARDRLASIGHHPTLACRDGADGLPEHAPYDRIIATCSVPRVPWPWADQLAAGSTVLVNVMPAAINAGGLALLHHSGDRLEGRFAGQWASFMGMRSADSTAPTEHRPPDTGNSRSRTTATPPTPWWDNTVVWLLAQFHGLPAGVTIGMRLDPDTAQPAAATMTAPDGSAADITLTASGDGRHEVTETGPTPLWEPVEHAHRTWLTHGKPEWPRLGITATAHHQWLWMDHPDSAVHWPL</sequence>
<name>A0A1I2BDX9_9ACTN</name>
<feature type="region of interest" description="Disordered" evidence="12">
    <location>
        <begin position="240"/>
        <end position="267"/>
    </location>
</feature>
<keyword evidence="7 13" id="KW-0808">Transferase</keyword>
<evidence type="ECO:0000256" key="9">
    <source>
        <dbReference type="ARBA" id="ARBA00030757"/>
    </source>
</evidence>
<evidence type="ECO:0000256" key="2">
    <source>
        <dbReference type="ARBA" id="ARBA00005369"/>
    </source>
</evidence>
<evidence type="ECO:0000256" key="8">
    <source>
        <dbReference type="ARBA" id="ARBA00022691"/>
    </source>
</evidence>
<dbReference type="RefSeq" id="WP_092929199.1">
    <property type="nucleotide sequence ID" value="NZ_FOMZ01000016.1"/>
</dbReference>
<dbReference type="GO" id="GO:0032259">
    <property type="term" value="P:methylation"/>
    <property type="evidence" value="ECO:0007669"/>
    <property type="project" value="UniProtKB-KW"/>
</dbReference>
<dbReference type="AlphaFoldDB" id="A0A1I2BDX9"/>
<comment type="subcellular location">
    <subcellularLocation>
        <location evidence="1">Cytoplasm</location>
    </subcellularLocation>
</comment>
<dbReference type="Pfam" id="PF01135">
    <property type="entry name" value="PCMT"/>
    <property type="match status" value="1"/>
</dbReference>